<dbReference type="Gene3D" id="4.10.240.10">
    <property type="entry name" value="Zn(2)-C6 fungal-type DNA-binding domain"/>
    <property type="match status" value="1"/>
</dbReference>
<keyword evidence="3" id="KW-0472">Membrane</keyword>
<dbReference type="CDD" id="cd00067">
    <property type="entry name" value="GAL4"/>
    <property type="match status" value="1"/>
</dbReference>
<evidence type="ECO:0000313" key="5">
    <source>
        <dbReference type="EMBL" id="KAF1993790.1"/>
    </source>
</evidence>
<dbReference type="GO" id="GO:0001228">
    <property type="term" value="F:DNA-binding transcription activator activity, RNA polymerase II-specific"/>
    <property type="evidence" value="ECO:0007669"/>
    <property type="project" value="TreeGrafter"/>
</dbReference>
<dbReference type="AlphaFoldDB" id="A0A6A5VWK9"/>
<dbReference type="PROSITE" id="PS00463">
    <property type="entry name" value="ZN2_CY6_FUNGAL_1"/>
    <property type="match status" value="1"/>
</dbReference>
<dbReference type="PANTHER" id="PTHR47784:SF4">
    <property type="entry name" value="ZN(II)2CYS6 TRANSCRIPTION FACTOR (EUROFUNG)"/>
    <property type="match status" value="1"/>
</dbReference>
<feature type="domain" description="Zn(2)-C6 fungal-type" evidence="4">
    <location>
        <begin position="17"/>
        <end position="47"/>
    </location>
</feature>
<keyword evidence="3" id="KW-0812">Transmembrane</keyword>
<evidence type="ECO:0000256" key="3">
    <source>
        <dbReference type="SAM" id="Phobius"/>
    </source>
</evidence>
<dbReference type="InterPro" id="IPR053157">
    <property type="entry name" value="Sterol_Uptake_Regulator"/>
</dbReference>
<name>A0A6A5VWK9_9PLEO</name>
<dbReference type="EMBL" id="ML977686">
    <property type="protein sequence ID" value="KAF1993790.1"/>
    <property type="molecule type" value="Genomic_DNA"/>
</dbReference>
<protein>
    <recommendedName>
        <fullName evidence="4">Zn(2)-C6 fungal-type domain-containing protein</fullName>
    </recommendedName>
</protein>
<evidence type="ECO:0000313" key="6">
    <source>
        <dbReference type="Proteomes" id="UP000799779"/>
    </source>
</evidence>
<dbReference type="Proteomes" id="UP000799779">
    <property type="component" value="Unassembled WGS sequence"/>
</dbReference>
<dbReference type="InterPro" id="IPR036864">
    <property type="entry name" value="Zn2-C6_fun-type_DNA-bd_sf"/>
</dbReference>
<keyword evidence="6" id="KW-1185">Reference proteome</keyword>
<gene>
    <name evidence="5" type="ORF">P154DRAFT_57256</name>
</gene>
<dbReference type="PANTHER" id="PTHR47784">
    <property type="entry name" value="STEROL UPTAKE CONTROL PROTEIN 2"/>
    <property type="match status" value="1"/>
</dbReference>
<organism evidence="5 6">
    <name type="scientific">Amniculicola lignicola CBS 123094</name>
    <dbReference type="NCBI Taxonomy" id="1392246"/>
    <lineage>
        <taxon>Eukaryota</taxon>
        <taxon>Fungi</taxon>
        <taxon>Dikarya</taxon>
        <taxon>Ascomycota</taxon>
        <taxon>Pezizomycotina</taxon>
        <taxon>Dothideomycetes</taxon>
        <taxon>Pleosporomycetidae</taxon>
        <taxon>Pleosporales</taxon>
        <taxon>Amniculicolaceae</taxon>
        <taxon>Amniculicola</taxon>
    </lineage>
</organism>
<evidence type="ECO:0000259" key="4">
    <source>
        <dbReference type="PROSITE" id="PS50048"/>
    </source>
</evidence>
<feature type="region of interest" description="Disordered" evidence="2">
    <location>
        <begin position="51"/>
        <end position="78"/>
    </location>
</feature>
<dbReference type="SUPFAM" id="SSF57701">
    <property type="entry name" value="Zn2/Cys6 DNA-binding domain"/>
    <property type="match status" value="1"/>
</dbReference>
<dbReference type="SMART" id="SM00066">
    <property type="entry name" value="GAL4"/>
    <property type="match status" value="1"/>
</dbReference>
<proteinExistence type="predicted"/>
<dbReference type="PROSITE" id="PS50048">
    <property type="entry name" value="ZN2_CY6_FUNGAL_2"/>
    <property type="match status" value="1"/>
</dbReference>
<keyword evidence="3" id="KW-1133">Transmembrane helix</keyword>
<accession>A0A6A5VWK9</accession>
<reference evidence="5" key="1">
    <citation type="journal article" date="2020" name="Stud. Mycol.">
        <title>101 Dothideomycetes genomes: a test case for predicting lifestyles and emergence of pathogens.</title>
        <authorList>
            <person name="Haridas S."/>
            <person name="Albert R."/>
            <person name="Binder M."/>
            <person name="Bloem J."/>
            <person name="Labutti K."/>
            <person name="Salamov A."/>
            <person name="Andreopoulos B."/>
            <person name="Baker S."/>
            <person name="Barry K."/>
            <person name="Bills G."/>
            <person name="Bluhm B."/>
            <person name="Cannon C."/>
            <person name="Castanera R."/>
            <person name="Culley D."/>
            <person name="Daum C."/>
            <person name="Ezra D."/>
            <person name="Gonzalez J."/>
            <person name="Henrissat B."/>
            <person name="Kuo A."/>
            <person name="Liang C."/>
            <person name="Lipzen A."/>
            <person name="Lutzoni F."/>
            <person name="Magnuson J."/>
            <person name="Mondo S."/>
            <person name="Nolan M."/>
            <person name="Ohm R."/>
            <person name="Pangilinan J."/>
            <person name="Park H.-J."/>
            <person name="Ramirez L."/>
            <person name="Alfaro M."/>
            <person name="Sun H."/>
            <person name="Tritt A."/>
            <person name="Yoshinaga Y."/>
            <person name="Zwiers L.-H."/>
            <person name="Turgeon B."/>
            <person name="Goodwin S."/>
            <person name="Spatafora J."/>
            <person name="Crous P."/>
            <person name="Grigoriev I."/>
        </authorList>
    </citation>
    <scope>NUCLEOTIDE SEQUENCE</scope>
    <source>
        <strain evidence="5">CBS 123094</strain>
    </source>
</reference>
<feature type="transmembrane region" description="Helical" evidence="3">
    <location>
        <begin position="331"/>
        <end position="351"/>
    </location>
</feature>
<dbReference type="OrthoDB" id="4937900at2759"/>
<dbReference type="GO" id="GO:0008270">
    <property type="term" value="F:zinc ion binding"/>
    <property type="evidence" value="ECO:0007669"/>
    <property type="project" value="InterPro"/>
</dbReference>
<dbReference type="InterPro" id="IPR001138">
    <property type="entry name" value="Zn2Cys6_DnaBD"/>
</dbReference>
<keyword evidence="1" id="KW-0539">Nucleus</keyword>
<evidence type="ECO:0000256" key="2">
    <source>
        <dbReference type="SAM" id="MobiDB-lite"/>
    </source>
</evidence>
<dbReference type="Pfam" id="PF00172">
    <property type="entry name" value="Zn_clus"/>
    <property type="match status" value="1"/>
</dbReference>
<sequence length="398" mass="44835">MPQATAKRKFHSKSRRGCFPCKQRHTKCDEIHPTCGVCTRTAVECSWPALPSRASSSQPSPDNVSVPSESGDCSTRNPERLYGGPLTVLPIDDMKLLHHWTAKLGFIHDLDHSPGVRLWSIDIVDIGFKHPFLLHGLLATAAIHKTLKDPQANRTSLLVQADTHISAALAVYMQLLQKPTLETSLPMFLFAALLFTYNVATDQVEEPHQTLDSILHCFRLIQGIKIVITGYWDYLKQLPIVIGSVHGLTDLTIIPLPEGGGFKEVTDLKQLASELDGPNRDVCMQTIENLHLCFLRTQTLLQNGSDDPESNRPKHIHHLFINWAVMLDREFLVLLAAHNPVAIIIVAHYAILVSQARYAWWASGWPERILNTSKLLLDSRPEYRQWLEWPIQQISKSI</sequence>
<evidence type="ECO:0000256" key="1">
    <source>
        <dbReference type="ARBA" id="ARBA00023242"/>
    </source>
</evidence>
<feature type="compositionally biased region" description="Polar residues" evidence="2">
    <location>
        <begin position="53"/>
        <end position="76"/>
    </location>
</feature>